<dbReference type="PANTHER" id="PTHR34861:SF11">
    <property type="entry name" value="CYCLASE"/>
    <property type="match status" value="1"/>
</dbReference>
<sequence length="356" mass="39546">MRWKQRPEGSNWGDFGPDDQLGRVNLLGPEQVVRGAREIQAGLSFCLSLPLDYPGGNKLNPRRHPPVLRPTYRVDQPGEAIPYVNFPLAKVNPAATDVISDDQVLLSLQYSTQWDSLAHVGALFDADGDGRAERVYYNGYRANTDIVGPMEYAEDDHFAAHPCGHEHSHADALGIENFAVKGMQGRGVLIDLAHVFGTDFRNIGYDDLMRAMEANRVEVEAGDMLLLRTGFAEVVLSMARDPDEQVLHHSCCALDGRDERLLQWITDAGIAALIADNYAVERFPARPAPADQAYHPLLPLHHHCLFKLGLPLGELWYLRELADWLRAHRRTRFMLTAPPLRLPGAVGSPVTPIATV</sequence>
<keyword evidence="2" id="KW-1185">Reference proteome</keyword>
<organism evidence="1 2">
    <name type="scientific">Cupriavidus pampae</name>
    <dbReference type="NCBI Taxonomy" id="659251"/>
    <lineage>
        <taxon>Bacteria</taxon>
        <taxon>Pseudomonadati</taxon>
        <taxon>Pseudomonadota</taxon>
        <taxon>Betaproteobacteria</taxon>
        <taxon>Burkholderiales</taxon>
        <taxon>Burkholderiaceae</taxon>
        <taxon>Cupriavidus</taxon>
    </lineage>
</organism>
<dbReference type="PANTHER" id="PTHR34861">
    <property type="match status" value="1"/>
</dbReference>
<proteinExistence type="predicted"/>
<dbReference type="InterPro" id="IPR007325">
    <property type="entry name" value="KFase/CYL"/>
</dbReference>
<dbReference type="RefSeq" id="WP_223992470.1">
    <property type="nucleotide sequence ID" value="NZ_CAJZAG010000009.1"/>
</dbReference>
<accession>A0ABM8XK28</accession>
<name>A0ABM8XK28_9BURK</name>
<evidence type="ECO:0000313" key="1">
    <source>
        <dbReference type="EMBL" id="CAG9180404.1"/>
    </source>
</evidence>
<gene>
    <name evidence="1" type="ORF">LMG32289_04612</name>
</gene>
<dbReference type="Gene3D" id="3.50.30.50">
    <property type="entry name" value="Putative cyclase"/>
    <property type="match status" value="1"/>
</dbReference>
<dbReference type="Proteomes" id="UP000706525">
    <property type="component" value="Unassembled WGS sequence"/>
</dbReference>
<evidence type="ECO:0008006" key="3">
    <source>
        <dbReference type="Google" id="ProtNLM"/>
    </source>
</evidence>
<dbReference type="Pfam" id="PF04199">
    <property type="entry name" value="Cyclase"/>
    <property type="match status" value="1"/>
</dbReference>
<dbReference type="EMBL" id="CAJZAG010000009">
    <property type="protein sequence ID" value="CAG9180404.1"/>
    <property type="molecule type" value="Genomic_DNA"/>
</dbReference>
<evidence type="ECO:0000313" key="2">
    <source>
        <dbReference type="Proteomes" id="UP000706525"/>
    </source>
</evidence>
<protein>
    <recommendedName>
        <fullName evidence="3">Cyclase family protein</fullName>
    </recommendedName>
</protein>
<dbReference type="InterPro" id="IPR037175">
    <property type="entry name" value="KFase_sf"/>
</dbReference>
<reference evidence="1 2" key="1">
    <citation type="submission" date="2021-08" db="EMBL/GenBank/DDBJ databases">
        <authorList>
            <person name="Peeters C."/>
        </authorList>
    </citation>
    <scope>NUCLEOTIDE SEQUENCE [LARGE SCALE GENOMIC DNA]</scope>
    <source>
        <strain evidence="1 2">LMG 32289</strain>
    </source>
</reference>
<comment type="caution">
    <text evidence="1">The sequence shown here is derived from an EMBL/GenBank/DDBJ whole genome shotgun (WGS) entry which is preliminary data.</text>
</comment>
<dbReference type="SUPFAM" id="SSF102198">
    <property type="entry name" value="Putative cyclase"/>
    <property type="match status" value="1"/>
</dbReference>